<keyword evidence="4" id="KW-0347">Helicase</keyword>
<name>A0ABQ8XQ51_9EUKA</name>
<dbReference type="Gene3D" id="1.20.120.1080">
    <property type="match status" value="1"/>
</dbReference>
<feature type="compositionally biased region" description="Basic and acidic residues" evidence="7">
    <location>
        <begin position="584"/>
        <end position="612"/>
    </location>
</feature>
<keyword evidence="2" id="KW-0547">Nucleotide-binding</keyword>
<dbReference type="EMBL" id="JAOAOG010000271">
    <property type="protein sequence ID" value="KAJ6234214.1"/>
    <property type="molecule type" value="Genomic_DNA"/>
</dbReference>
<feature type="coiled-coil region" evidence="6">
    <location>
        <begin position="639"/>
        <end position="671"/>
    </location>
</feature>
<keyword evidence="5" id="KW-0067">ATP-binding</keyword>
<comment type="similarity">
    <text evidence="1">Belongs to the DEAD box helicase family. DEAH subfamily.</text>
</comment>
<evidence type="ECO:0000256" key="5">
    <source>
        <dbReference type="ARBA" id="ARBA00022840"/>
    </source>
</evidence>
<evidence type="ECO:0000256" key="4">
    <source>
        <dbReference type="ARBA" id="ARBA00022806"/>
    </source>
</evidence>
<dbReference type="Pfam" id="PF00271">
    <property type="entry name" value="Helicase_C"/>
    <property type="match status" value="1"/>
</dbReference>
<keyword evidence="6" id="KW-0175">Coiled coil</keyword>
<dbReference type="SUPFAM" id="SSF52540">
    <property type="entry name" value="P-loop containing nucleoside triphosphate hydrolases"/>
    <property type="match status" value="1"/>
</dbReference>
<feature type="domain" description="Helicase ATP-binding" evidence="8">
    <location>
        <begin position="316"/>
        <end position="503"/>
    </location>
</feature>
<evidence type="ECO:0000313" key="11">
    <source>
        <dbReference type="Proteomes" id="UP001150062"/>
    </source>
</evidence>
<dbReference type="PANTHER" id="PTHR18934:SF99">
    <property type="entry name" value="ATP-DEPENDENT RNA HELICASE DHX37-RELATED"/>
    <property type="match status" value="1"/>
</dbReference>
<dbReference type="PANTHER" id="PTHR18934">
    <property type="entry name" value="ATP-DEPENDENT RNA HELICASE"/>
    <property type="match status" value="1"/>
</dbReference>
<dbReference type="InterPro" id="IPR007502">
    <property type="entry name" value="Helicase-assoc_dom"/>
</dbReference>
<evidence type="ECO:0000256" key="3">
    <source>
        <dbReference type="ARBA" id="ARBA00022801"/>
    </source>
</evidence>
<dbReference type="Proteomes" id="UP001150062">
    <property type="component" value="Unassembled WGS sequence"/>
</dbReference>
<proteinExistence type="inferred from homology"/>
<evidence type="ECO:0000256" key="6">
    <source>
        <dbReference type="SAM" id="Coils"/>
    </source>
</evidence>
<gene>
    <name evidence="10" type="ORF">M0813_04017</name>
</gene>
<sequence>MSTNKKDTVRKRKRSQRTKKQKKQKKQKQKQKQPVELKSILSKELQESLGMEDQSNLLVIDPSSKKRKKVEAVVQVGTHKKQRKKKEKKKQKMSKRKMKRFRKLEEKKRKFLIKDDLLKELSHTTLNENQLSLMRSSKSLGKSQSKKQMKKRQKLAKQQGIVLPTNRLGNSEGTNNKDTNETKNKKNLPDPKEEEKEIEMQTEREPKESTDQDPTIRLLKKKEKLSLDDQIRMIESKVQKERDLLLKSNENGKKSNNLQRNNKSKNNKGQSNKKKPTATQTKKLSQPKSYVLVDRLEEVKTHRETLPIFSEEQSIMEMISENDVVIICGETGSGKTTQVPQFLYESGYGTSLPFEGKIAITEPRRVAAVSMAKRVSYELNFKLGTIVGYKIRYENKYSKKSVLLFLTDGVLLRELQSDFFLHQYSVIIIDEAHERTLNTDILIGLLSRIVKIRRQLYEKGKKWKNSKGEEKLISPLKLIIMSATLRIKDFTRNPLLFFKKPPVKKVESRKFPVTVHFNLITPIINSYLNEAFDKICKIHTRLPPGGILVFLTGKQEIHQLCNRLRLKFPNKTVKVQEGNELMNENEKKMETEKDKENEQNEDNSDKKEKGIEDGNGNGNENESEKKHFWFEDDEQEDENKKNIETIEDIKEKQRELELKKQKKRLNSLLRKGRRHSLGDQEEQLKDEINDDEPDYDASPVLVLPLYSTLASRDQMKVFQDPPEGYRLIVVATNVAETSITIPNIRYVVDTGKEKQKIYDQYSKISKFEIKWTSKASAEQRTGRAGRTGPGHCYRLYSSAVFQNYFPQFSQPEIKRLSIDNVVLQMKSIGLDNIIDFPFPTPPNSSSIQISFKSLKNLGAIEKDTSKINELGRNLAIFPLLPRYAKMLIMAGQSGLLPYIVRIVAGLSVREIFVIPDYNSKIEEMDDEEFDDDYGNKKKGKKKRLLEKQHKQMRNLNFWKNMESDDLGILKAIGAWMYSGCSESFCEDKCLRYKAMTEIIKLIKQIKRLLIKYSKHSDGDEDEDLQNTFDLIDDPNLRPPTKNQERLIRQILLSGFLDQVAKRNGNIDRKGLAEYVMCNSNKIVYVHPGSGLIKFQPEYVIYNEIIETSRPYMRRVTEIDHKWLFDLASPLISYGKPLEEPAPRYNAKLDTLTCFVSPIFGLHSWKLPTKEIEIPSVGDRIKYFVKDFLLGNICNELKAFAPYLNTRVELITKKIVNNSKSISLLKPFVKNKIWKKETLLKMWAKNPKFLLSQYRNWIAVAQHQKILKMWPPINDN</sequence>
<comment type="caution">
    <text evidence="10">The sequence shown here is derived from an EMBL/GenBank/DDBJ whole genome shotgun (WGS) entry which is preliminary data.</text>
</comment>
<dbReference type="InterPro" id="IPR056371">
    <property type="entry name" value="DHX37-like_C"/>
</dbReference>
<evidence type="ECO:0000256" key="1">
    <source>
        <dbReference type="ARBA" id="ARBA00008792"/>
    </source>
</evidence>
<feature type="region of interest" description="Disordered" evidence="7">
    <location>
        <begin position="118"/>
        <end position="221"/>
    </location>
</feature>
<dbReference type="CDD" id="cd17982">
    <property type="entry name" value="DEXHc_DHX37"/>
    <property type="match status" value="1"/>
</dbReference>
<keyword evidence="3" id="KW-0378">Hydrolase</keyword>
<feature type="compositionally biased region" description="Basic residues" evidence="7">
    <location>
        <begin position="8"/>
        <end position="31"/>
    </location>
</feature>
<dbReference type="InterPro" id="IPR011545">
    <property type="entry name" value="DEAD/DEAH_box_helicase_dom"/>
</dbReference>
<evidence type="ECO:0000256" key="7">
    <source>
        <dbReference type="SAM" id="MobiDB-lite"/>
    </source>
</evidence>
<dbReference type="InterPro" id="IPR011709">
    <property type="entry name" value="DEAD-box_helicase_OB_fold"/>
</dbReference>
<dbReference type="CDD" id="cd18791">
    <property type="entry name" value="SF2_C_RHA"/>
    <property type="match status" value="1"/>
</dbReference>
<dbReference type="Pfam" id="PF23362">
    <property type="entry name" value="DHX37_C"/>
    <property type="match status" value="1"/>
</dbReference>
<dbReference type="InterPro" id="IPR027417">
    <property type="entry name" value="P-loop_NTPase"/>
</dbReference>
<dbReference type="PROSITE" id="PS51194">
    <property type="entry name" value="HELICASE_CTER"/>
    <property type="match status" value="1"/>
</dbReference>
<feature type="compositionally biased region" description="Polar residues" evidence="7">
    <location>
        <begin position="123"/>
        <end position="133"/>
    </location>
</feature>
<feature type="domain" description="Helicase C-terminal" evidence="9">
    <location>
        <begin position="650"/>
        <end position="829"/>
    </location>
</feature>
<dbReference type="SMART" id="SM00847">
    <property type="entry name" value="HA2"/>
    <property type="match status" value="1"/>
</dbReference>
<feature type="compositionally biased region" description="Basic residues" evidence="7">
    <location>
        <begin position="144"/>
        <end position="155"/>
    </location>
</feature>
<evidence type="ECO:0000259" key="8">
    <source>
        <dbReference type="PROSITE" id="PS51192"/>
    </source>
</evidence>
<accession>A0ABQ8XQ51</accession>
<dbReference type="PROSITE" id="PS51192">
    <property type="entry name" value="HELICASE_ATP_BIND_1"/>
    <property type="match status" value="1"/>
</dbReference>
<keyword evidence="11" id="KW-1185">Reference proteome</keyword>
<feature type="region of interest" description="Disordered" evidence="7">
    <location>
        <begin position="52"/>
        <end position="105"/>
    </location>
</feature>
<dbReference type="SMART" id="SM00487">
    <property type="entry name" value="DEXDc"/>
    <property type="match status" value="1"/>
</dbReference>
<organism evidence="10 11">
    <name type="scientific">Anaeramoeba flamelloides</name>
    <dbReference type="NCBI Taxonomy" id="1746091"/>
    <lineage>
        <taxon>Eukaryota</taxon>
        <taxon>Metamonada</taxon>
        <taxon>Anaeramoebidae</taxon>
        <taxon>Anaeramoeba</taxon>
    </lineage>
</organism>
<feature type="compositionally biased region" description="Basic and acidic residues" evidence="7">
    <location>
        <begin position="178"/>
        <end position="210"/>
    </location>
</feature>
<feature type="compositionally biased region" description="Polar residues" evidence="7">
    <location>
        <begin position="277"/>
        <end position="286"/>
    </location>
</feature>
<dbReference type="Gene3D" id="3.40.50.300">
    <property type="entry name" value="P-loop containing nucleotide triphosphate hydrolases"/>
    <property type="match status" value="3"/>
</dbReference>
<dbReference type="Pfam" id="PF21010">
    <property type="entry name" value="HA2_C"/>
    <property type="match status" value="1"/>
</dbReference>
<evidence type="ECO:0000259" key="9">
    <source>
        <dbReference type="PROSITE" id="PS51194"/>
    </source>
</evidence>
<dbReference type="PROSITE" id="PS00690">
    <property type="entry name" value="DEAH_ATP_HELICASE"/>
    <property type="match status" value="1"/>
</dbReference>
<evidence type="ECO:0000313" key="10">
    <source>
        <dbReference type="EMBL" id="KAJ6234214.1"/>
    </source>
</evidence>
<feature type="region of interest" description="Disordered" evidence="7">
    <location>
        <begin position="1"/>
        <end position="39"/>
    </location>
</feature>
<feature type="compositionally biased region" description="Basic residues" evidence="7">
    <location>
        <begin position="78"/>
        <end position="102"/>
    </location>
</feature>
<reference evidence="10" key="1">
    <citation type="submission" date="2022-08" db="EMBL/GenBank/DDBJ databases">
        <title>Novel sulfate-reducing endosymbionts in the free-living metamonad Anaeramoeba.</title>
        <authorList>
            <person name="Jerlstrom-Hultqvist J."/>
            <person name="Cepicka I."/>
            <person name="Gallot-Lavallee L."/>
            <person name="Salas-Leiva D."/>
            <person name="Curtis B.A."/>
            <person name="Zahonova K."/>
            <person name="Pipaliya S."/>
            <person name="Dacks J."/>
            <person name="Roger A.J."/>
        </authorList>
    </citation>
    <scope>NUCLEOTIDE SEQUENCE</scope>
    <source>
        <strain evidence="10">Schooner1</strain>
    </source>
</reference>
<feature type="compositionally biased region" description="Low complexity" evidence="7">
    <location>
        <begin position="134"/>
        <end position="143"/>
    </location>
</feature>
<dbReference type="Pfam" id="PF07717">
    <property type="entry name" value="OB_NTP_bind"/>
    <property type="match status" value="1"/>
</dbReference>
<evidence type="ECO:0008006" key="12">
    <source>
        <dbReference type="Google" id="ProtNLM"/>
    </source>
</evidence>
<evidence type="ECO:0000256" key="2">
    <source>
        <dbReference type="ARBA" id="ARBA00022741"/>
    </source>
</evidence>
<dbReference type="InterPro" id="IPR001650">
    <property type="entry name" value="Helicase_C-like"/>
</dbReference>
<dbReference type="InterPro" id="IPR002464">
    <property type="entry name" value="DNA/RNA_helicase_DEAH_CS"/>
</dbReference>
<feature type="region of interest" description="Disordered" evidence="7">
    <location>
        <begin position="246"/>
        <end position="286"/>
    </location>
</feature>
<dbReference type="InterPro" id="IPR014001">
    <property type="entry name" value="Helicase_ATP-bd"/>
</dbReference>
<feature type="region of interest" description="Disordered" evidence="7">
    <location>
        <begin position="577"/>
        <end position="624"/>
    </location>
</feature>
<dbReference type="Pfam" id="PF00270">
    <property type="entry name" value="DEAD"/>
    <property type="match status" value="1"/>
</dbReference>
<dbReference type="SMART" id="SM00490">
    <property type="entry name" value="HELICc"/>
    <property type="match status" value="1"/>
</dbReference>
<protein>
    <recommendedName>
        <fullName evidence="12">ATP-dependent RNA helicase</fullName>
    </recommendedName>
</protein>
<feature type="compositionally biased region" description="Basic residues" evidence="7">
    <location>
        <begin position="262"/>
        <end position="276"/>
    </location>
</feature>